<keyword evidence="2" id="KW-1003">Cell membrane</keyword>
<evidence type="ECO:0000256" key="5">
    <source>
        <dbReference type="ARBA" id="ARBA00023136"/>
    </source>
</evidence>
<evidence type="ECO:0000313" key="8">
    <source>
        <dbReference type="EMBL" id="QUH29933.1"/>
    </source>
</evidence>
<feature type="transmembrane region" description="Helical" evidence="6">
    <location>
        <begin position="293"/>
        <end position="315"/>
    </location>
</feature>
<keyword evidence="3 6" id="KW-0812">Transmembrane</keyword>
<feature type="transmembrane region" description="Helical" evidence="6">
    <location>
        <begin position="327"/>
        <end position="356"/>
    </location>
</feature>
<protein>
    <submittedName>
        <fullName evidence="8">ABC transporter permease</fullName>
    </submittedName>
</protein>
<comment type="subcellular location">
    <subcellularLocation>
        <location evidence="1">Cell membrane</location>
        <topology evidence="1">Multi-pass membrane protein</topology>
    </subcellularLocation>
</comment>
<feature type="transmembrane region" description="Helical" evidence="6">
    <location>
        <begin position="250"/>
        <end position="272"/>
    </location>
</feature>
<dbReference type="GO" id="GO:0005886">
    <property type="term" value="C:plasma membrane"/>
    <property type="evidence" value="ECO:0007669"/>
    <property type="project" value="UniProtKB-SubCell"/>
</dbReference>
<keyword evidence="4 6" id="KW-1133">Transmembrane helix</keyword>
<dbReference type="AlphaFoldDB" id="A0A8J8SCK4"/>
<dbReference type="InterPro" id="IPR013525">
    <property type="entry name" value="ABC2_TM"/>
</dbReference>
<keyword evidence="5 6" id="KW-0472">Membrane</keyword>
<organism evidence="8 9">
    <name type="scientific">Vallitalea guaymasensis</name>
    <dbReference type="NCBI Taxonomy" id="1185412"/>
    <lineage>
        <taxon>Bacteria</taxon>
        <taxon>Bacillati</taxon>
        <taxon>Bacillota</taxon>
        <taxon>Clostridia</taxon>
        <taxon>Lachnospirales</taxon>
        <taxon>Vallitaleaceae</taxon>
        <taxon>Vallitalea</taxon>
    </lineage>
</organism>
<keyword evidence="9" id="KW-1185">Reference proteome</keyword>
<evidence type="ECO:0000313" key="9">
    <source>
        <dbReference type="Proteomes" id="UP000677305"/>
    </source>
</evidence>
<evidence type="ECO:0000259" key="7">
    <source>
        <dbReference type="Pfam" id="PF12698"/>
    </source>
</evidence>
<dbReference type="EMBL" id="CP058561">
    <property type="protein sequence ID" value="QUH29933.1"/>
    <property type="molecule type" value="Genomic_DNA"/>
</dbReference>
<dbReference type="KEGG" id="vgu:HYG85_13845"/>
<evidence type="ECO:0000256" key="6">
    <source>
        <dbReference type="SAM" id="Phobius"/>
    </source>
</evidence>
<reference evidence="8 9" key="1">
    <citation type="submission" date="2020-07" db="EMBL/GenBank/DDBJ databases">
        <title>Vallitalea guaymasensis genome.</title>
        <authorList>
            <person name="Postec A."/>
        </authorList>
    </citation>
    <scope>NUCLEOTIDE SEQUENCE [LARGE SCALE GENOMIC DNA]</scope>
    <source>
        <strain evidence="8 9">Ra1766G1</strain>
    </source>
</reference>
<accession>A0A8J8SCK4</accession>
<dbReference type="Pfam" id="PF12698">
    <property type="entry name" value="ABC2_membrane_3"/>
    <property type="match status" value="1"/>
</dbReference>
<name>A0A8J8SCK4_9FIRM</name>
<proteinExistence type="predicted"/>
<gene>
    <name evidence="8" type="ORF">HYG85_13845</name>
</gene>
<feature type="transmembrane region" description="Helical" evidence="6">
    <location>
        <begin position="418"/>
        <end position="439"/>
    </location>
</feature>
<evidence type="ECO:0000256" key="2">
    <source>
        <dbReference type="ARBA" id="ARBA00022475"/>
    </source>
</evidence>
<dbReference type="Proteomes" id="UP000677305">
    <property type="component" value="Chromosome"/>
</dbReference>
<evidence type="ECO:0000256" key="4">
    <source>
        <dbReference type="ARBA" id="ARBA00022989"/>
    </source>
</evidence>
<dbReference type="InterPro" id="IPR051449">
    <property type="entry name" value="ABC-2_transporter_component"/>
</dbReference>
<dbReference type="GO" id="GO:0140359">
    <property type="term" value="F:ABC-type transporter activity"/>
    <property type="evidence" value="ECO:0007669"/>
    <property type="project" value="InterPro"/>
</dbReference>
<evidence type="ECO:0000256" key="3">
    <source>
        <dbReference type="ARBA" id="ARBA00022692"/>
    </source>
</evidence>
<evidence type="ECO:0000256" key="1">
    <source>
        <dbReference type="ARBA" id="ARBA00004651"/>
    </source>
</evidence>
<sequence>MKLRHIIVKDVKKIIYDKKLLAIILLMPIVLMTILGFSLNNMFGDGGTSIGNINVAIVKNYDALEDMARFEETVNKSFFTKDLDEKSRESLLSIVKDYNIENIFFEFLDSDNIQEVMTYTVQDEEKAREMLESKEVTAVVILPENYIYNTYMNYALPVRNIVDVEILKHTDNSIKGSIVEAVIDGFMGTMNNYSLDKEVFINKVQEYSDLESAFEGIPYLMEELTENVQKNLDIKDIDVEGKKNLSSFQYYAVAMMAMFILYSASNGGRLLLEEKENITYQRNRVAGVPLSKIMISNFFMICIVAILQSVVMILYSSIVLKINWGDIGLVLLSILSSSLAIGGLGIFISVITLIVGNYKFANVFELGIIQFMALIGGSFVPIETLPSFMNKLSYFSTSGVAIKIYTGIMRNNSLADMWNYYGILIGTGVGFIMVSAIMVKLRREAI</sequence>
<feature type="transmembrane region" description="Helical" evidence="6">
    <location>
        <begin position="20"/>
        <end position="39"/>
    </location>
</feature>
<dbReference type="PANTHER" id="PTHR30294">
    <property type="entry name" value="MEMBRANE COMPONENT OF ABC TRANSPORTER YHHJ-RELATED"/>
    <property type="match status" value="1"/>
</dbReference>
<feature type="domain" description="ABC-2 type transporter transmembrane" evidence="7">
    <location>
        <begin position="18"/>
        <end position="436"/>
    </location>
</feature>
<dbReference type="RefSeq" id="WP_212690175.1">
    <property type="nucleotide sequence ID" value="NZ_CP058561.1"/>
</dbReference>
<feature type="transmembrane region" description="Helical" evidence="6">
    <location>
        <begin position="363"/>
        <end position="382"/>
    </location>
</feature>
<dbReference type="PANTHER" id="PTHR30294:SF48">
    <property type="entry name" value="LINEARMYCIN RESISTANCE PERMEASE PROTEIN LNRM"/>
    <property type="match status" value="1"/>
</dbReference>